<dbReference type="EMBL" id="SAYA01000021">
    <property type="protein sequence ID" value="TXJ25162.1"/>
    <property type="molecule type" value="Genomic_DNA"/>
</dbReference>
<dbReference type="InterPro" id="IPR011990">
    <property type="entry name" value="TPR-like_helical_dom_sf"/>
</dbReference>
<keyword evidence="2 3" id="KW-0802">TPR repeat</keyword>
<dbReference type="Proteomes" id="UP000324336">
    <property type="component" value="Unassembled WGS sequence"/>
</dbReference>
<feature type="repeat" description="TPR" evidence="3">
    <location>
        <begin position="75"/>
        <end position="108"/>
    </location>
</feature>
<dbReference type="InterPro" id="IPR051012">
    <property type="entry name" value="CellSynth/LPSAsmb/PSIAsmb"/>
</dbReference>
<feature type="repeat" description="TPR" evidence="3">
    <location>
        <begin position="250"/>
        <end position="283"/>
    </location>
</feature>
<comment type="caution">
    <text evidence="5">The sequence shown here is derived from an EMBL/GenBank/DDBJ whole genome shotgun (WGS) entry which is preliminary data.</text>
</comment>
<dbReference type="Proteomes" id="UP000322327">
    <property type="component" value="Unassembled WGS sequence"/>
</dbReference>
<reference evidence="5" key="2">
    <citation type="submission" date="2019-01" db="EMBL/GenBank/DDBJ databases">
        <authorList>
            <person name="Thorell K."/>
        </authorList>
    </citation>
    <scope>NUCLEOTIDE SEQUENCE</scope>
    <source>
        <strain evidence="5">PC3053II</strain>
        <strain evidence="4">PC4597II</strain>
    </source>
</reference>
<dbReference type="AlphaFoldDB" id="A0A5C8D1R8"/>
<evidence type="ECO:0000256" key="1">
    <source>
        <dbReference type="ARBA" id="ARBA00022737"/>
    </source>
</evidence>
<sequence length="298" mass="34995">MHIGTKAVKLSNLAEDLLRKGVDGEAMEALKRSMRLSNGNDMKSYLQIALSLFESGDYEHAKIFLNTFLEYWMSSEAYFILGDIAKKECRFKDAFELYRKGITLYNSHNLNPYYEFLSLCSLLGEEDEGLEIAKYLLKRNNRDRVALVYMATYFYRNQMYKEAINFYKILVESDLADYNDYHYYGVCLHEMKDYKKAEDMYIQALSIYPANTPAAIELKNLRNKNLRDNYPNIAQSKAKYMKNIKNSPKSNDYFHLGNIEFIEGNYEKAAEYYYKAKEVYQASIETKNNIENREKVLV</sequence>
<accession>A0A5C8D1R8</accession>
<dbReference type="PANTHER" id="PTHR45586:SF1">
    <property type="entry name" value="LIPOPOLYSACCHARIDE ASSEMBLY PROTEIN B"/>
    <property type="match status" value="1"/>
</dbReference>
<evidence type="ECO:0000256" key="2">
    <source>
        <dbReference type="ARBA" id="ARBA00022803"/>
    </source>
</evidence>
<dbReference type="RefSeq" id="WP_147531245.1">
    <property type="nucleotide sequence ID" value="NZ_CATXRK010000124.1"/>
</dbReference>
<organism evidence="5 6">
    <name type="scientific">Brachyspira aalborgi</name>
    <dbReference type="NCBI Taxonomy" id="29522"/>
    <lineage>
        <taxon>Bacteria</taxon>
        <taxon>Pseudomonadati</taxon>
        <taxon>Spirochaetota</taxon>
        <taxon>Spirochaetia</taxon>
        <taxon>Brachyspirales</taxon>
        <taxon>Brachyspiraceae</taxon>
        <taxon>Brachyspira</taxon>
    </lineage>
</organism>
<dbReference type="SMART" id="SM00028">
    <property type="entry name" value="TPR"/>
    <property type="match status" value="5"/>
</dbReference>
<evidence type="ECO:0000313" key="6">
    <source>
        <dbReference type="Proteomes" id="UP000322327"/>
    </source>
</evidence>
<name>A0A5C8D1R8_9SPIR</name>
<dbReference type="InterPro" id="IPR019734">
    <property type="entry name" value="TPR_rpt"/>
</dbReference>
<gene>
    <name evidence="4" type="ORF">EPJ73_06745</name>
    <name evidence="5" type="ORF">EPJ76_08015</name>
</gene>
<dbReference type="Gene3D" id="1.25.40.10">
    <property type="entry name" value="Tetratricopeptide repeat domain"/>
    <property type="match status" value="2"/>
</dbReference>
<feature type="repeat" description="TPR" evidence="3">
    <location>
        <begin position="178"/>
        <end position="211"/>
    </location>
</feature>
<evidence type="ECO:0000313" key="5">
    <source>
        <dbReference type="EMBL" id="TXJ55520.1"/>
    </source>
</evidence>
<proteinExistence type="predicted"/>
<dbReference type="Pfam" id="PF13181">
    <property type="entry name" value="TPR_8"/>
    <property type="match status" value="3"/>
</dbReference>
<reference evidence="6 7" key="1">
    <citation type="journal article" date="1992" name="Lakartidningen">
        <title>[Penicillin V and not amoxicillin is the first choice preparation in acute otitis].</title>
        <authorList>
            <person name="Kamme C."/>
            <person name="Lundgren K."/>
            <person name="Prellner K."/>
        </authorList>
    </citation>
    <scope>NUCLEOTIDE SEQUENCE [LARGE SCALE GENOMIC DNA]</scope>
    <source>
        <strain evidence="5 6">PC3053II</strain>
        <strain evidence="4 7">PC4597II</strain>
    </source>
</reference>
<keyword evidence="1" id="KW-0677">Repeat</keyword>
<dbReference type="EMBL" id="SAYI01000018">
    <property type="protein sequence ID" value="TXJ55520.1"/>
    <property type="molecule type" value="Genomic_DNA"/>
</dbReference>
<dbReference type="PROSITE" id="PS50005">
    <property type="entry name" value="TPR"/>
    <property type="match status" value="3"/>
</dbReference>
<protein>
    <submittedName>
        <fullName evidence="5">Tetratricopeptide repeat protein</fullName>
    </submittedName>
</protein>
<dbReference type="PANTHER" id="PTHR45586">
    <property type="entry name" value="TPR REPEAT-CONTAINING PROTEIN PA4667"/>
    <property type="match status" value="1"/>
</dbReference>
<evidence type="ECO:0000313" key="4">
    <source>
        <dbReference type="EMBL" id="TXJ25162.1"/>
    </source>
</evidence>
<evidence type="ECO:0000256" key="3">
    <source>
        <dbReference type="PROSITE-ProRule" id="PRU00339"/>
    </source>
</evidence>
<dbReference type="SUPFAM" id="SSF48452">
    <property type="entry name" value="TPR-like"/>
    <property type="match status" value="2"/>
</dbReference>
<evidence type="ECO:0000313" key="7">
    <source>
        <dbReference type="Proteomes" id="UP000324336"/>
    </source>
</evidence>